<name>A0ACB8EYX4_9SAUR</name>
<gene>
    <name evidence="1" type="ORF">K3G42_011726</name>
</gene>
<evidence type="ECO:0000313" key="1">
    <source>
        <dbReference type="EMBL" id="KAH7998030.1"/>
    </source>
</evidence>
<comment type="caution">
    <text evidence="1">The sequence shown here is derived from an EMBL/GenBank/DDBJ whole genome shotgun (WGS) entry which is preliminary data.</text>
</comment>
<protein>
    <submittedName>
        <fullName evidence="1">Uncharacterized protein</fullName>
    </submittedName>
</protein>
<reference evidence="1" key="1">
    <citation type="submission" date="2021-08" db="EMBL/GenBank/DDBJ databases">
        <title>The first chromosome-level gecko genome reveals the dynamic sex chromosomes of Neotropical dwarf geckos (Sphaerodactylidae: Sphaerodactylus).</title>
        <authorList>
            <person name="Pinto B.J."/>
            <person name="Keating S.E."/>
            <person name="Gamble T."/>
        </authorList>
    </citation>
    <scope>NUCLEOTIDE SEQUENCE</scope>
    <source>
        <strain evidence="1">TG3544</strain>
    </source>
</reference>
<evidence type="ECO:0000313" key="2">
    <source>
        <dbReference type="Proteomes" id="UP000827872"/>
    </source>
</evidence>
<dbReference type="EMBL" id="CM037625">
    <property type="protein sequence ID" value="KAH7998030.1"/>
    <property type="molecule type" value="Genomic_DNA"/>
</dbReference>
<keyword evidence="2" id="KW-1185">Reference proteome</keyword>
<sequence length="210" mass="23449">MESSQLKRIQAWEQAETRGEGTQRGSQVREEEKHVQVDVVMRLLPKRPQATLQMRGAQTEGVTTQQERSQSPQGHHGLPLNRDAKQSRKPAHYLEVRLKIKDYRDTCKKQLFNLIACFFRLISGNLSSEGTFPVFSASGSTGRWCSLTLAGHQIGLTHLSKMFSLPQHPGLLRQASPVSRRGSDFPESGTLGDSFCGYGLERNVRLSSGD</sequence>
<accession>A0ACB8EYX4</accession>
<organism evidence="1 2">
    <name type="scientific">Sphaerodactylus townsendi</name>
    <dbReference type="NCBI Taxonomy" id="933632"/>
    <lineage>
        <taxon>Eukaryota</taxon>
        <taxon>Metazoa</taxon>
        <taxon>Chordata</taxon>
        <taxon>Craniata</taxon>
        <taxon>Vertebrata</taxon>
        <taxon>Euteleostomi</taxon>
        <taxon>Lepidosauria</taxon>
        <taxon>Squamata</taxon>
        <taxon>Bifurcata</taxon>
        <taxon>Gekkota</taxon>
        <taxon>Sphaerodactylidae</taxon>
        <taxon>Sphaerodactylus</taxon>
    </lineage>
</organism>
<proteinExistence type="predicted"/>
<dbReference type="Proteomes" id="UP000827872">
    <property type="component" value="Linkage Group LG12"/>
</dbReference>